<evidence type="ECO:0000256" key="1">
    <source>
        <dbReference type="ARBA" id="ARBA00004370"/>
    </source>
</evidence>
<accession>A0A0E0MMU5</accession>
<evidence type="ECO:0000256" key="7">
    <source>
        <dbReference type="ARBA" id="ARBA00023004"/>
    </source>
</evidence>
<evidence type="ECO:0000256" key="3">
    <source>
        <dbReference type="ARBA" id="ARBA00022692"/>
    </source>
</evidence>
<evidence type="ECO:0000256" key="4">
    <source>
        <dbReference type="ARBA" id="ARBA00022723"/>
    </source>
</evidence>
<dbReference type="EnsemblPlants" id="OPUNC12G12030.1">
    <property type="protein sequence ID" value="OPUNC12G12030.1"/>
    <property type="gene ID" value="OPUNC12G12030"/>
</dbReference>
<protein>
    <submittedName>
        <fullName evidence="9">Uncharacterized protein</fullName>
    </submittedName>
</protein>
<dbReference type="Gramene" id="OPUNC12G12030.1">
    <property type="protein sequence ID" value="OPUNC12G12030.1"/>
    <property type="gene ID" value="OPUNC12G12030"/>
</dbReference>
<evidence type="ECO:0000313" key="10">
    <source>
        <dbReference type="Proteomes" id="UP000026962"/>
    </source>
</evidence>
<evidence type="ECO:0000256" key="8">
    <source>
        <dbReference type="ARBA" id="ARBA00023136"/>
    </source>
</evidence>
<keyword evidence="2" id="KW-0349">Heme</keyword>
<dbReference type="Gene3D" id="2.40.50.140">
    <property type="entry name" value="Nucleic acid-binding proteins"/>
    <property type="match status" value="1"/>
</dbReference>
<dbReference type="Pfam" id="PF03100">
    <property type="entry name" value="CcmE"/>
    <property type="match status" value="1"/>
</dbReference>
<organism evidence="9">
    <name type="scientific">Oryza punctata</name>
    <name type="common">Red rice</name>
    <dbReference type="NCBI Taxonomy" id="4537"/>
    <lineage>
        <taxon>Eukaryota</taxon>
        <taxon>Viridiplantae</taxon>
        <taxon>Streptophyta</taxon>
        <taxon>Embryophyta</taxon>
        <taxon>Tracheophyta</taxon>
        <taxon>Spermatophyta</taxon>
        <taxon>Magnoliopsida</taxon>
        <taxon>Liliopsida</taxon>
        <taxon>Poales</taxon>
        <taxon>Poaceae</taxon>
        <taxon>BOP clade</taxon>
        <taxon>Oryzoideae</taxon>
        <taxon>Oryzeae</taxon>
        <taxon>Oryzinae</taxon>
        <taxon>Oryza</taxon>
    </lineage>
</organism>
<keyword evidence="3" id="KW-0812">Transmembrane</keyword>
<keyword evidence="8" id="KW-0472">Membrane</keyword>
<dbReference type="Proteomes" id="UP000026962">
    <property type="component" value="Chromosome 12"/>
</dbReference>
<comment type="subcellular location">
    <subcellularLocation>
        <location evidence="1">Membrane</location>
    </subcellularLocation>
</comment>
<name>A0A0E0MMU5_ORYPU</name>
<proteinExistence type="predicted"/>
<evidence type="ECO:0000313" key="9">
    <source>
        <dbReference type="EnsemblPlants" id="OPUNC12G12030.1"/>
    </source>
</evidence>
<keyword evidence="4" id="KW-0479">Metal-binding</keyword>
<dbReference type="InterPro" id="IPR036127">
    <property type="entry name" value="CcmE-like_sf"/>
</dbReference>
<dbReference type="PANTHER" id="PTHR34128">
    <property type="entry name" value="CYTOCHROME C-TYPE BIOGENESIS PROTEIN CCME HOMOLOG, MITOCHONDRIAL"/>
    <property type="match status" value="1"/>
</dbReference>
<dbReference type="eggNOG" id="ENOG502QTHD">
    <property type="taxonomic scope" value="Eukaryota"/>
</dbReference>
<keyword evidence="7" id="KW-0408">Iron</keyword>
<dbReference type="InterPro" id="IPR012340">
    <property type="entry name" value="NA-bd_OB-fold"/>
</dbReference>
<evidence type="ECO:0000256" key="6">
    <source>
        <dbReference type="ARBA" id="ARBA00022989"/>
    </source>
</evidence>
<evidence type="ECO:0000256" key="5">
    <source>
        <dbReference type="ARBA" id="ARBA00022748"/>
    </source>
</evidence>
<dbReference type="PANTHER" id="PTHR34128:SF2">
    <property type="entry name" value="CYTOCHROME C-TYPE BIOGENESIS PROTEIN CCME HOMOLOG, MITOCHONDRIAL"/>
    <property type="match status" value="1"/>
</dbReference>
<dbReference type="GO" id="GO:0005886">
    <property type="term" value="C:plasma membrane"/>
    <property type="evidence" value="ECO:0007669"/>
    <property type="project" value="InterPro"/>
</dbReference>
<keyword evidence="10" id="KW-1185">Reference proteome</keyword>
<dbReference type="InterPro" id="IPR004329">
    <property type="entry name" value="CcmE"/>
</dbReference>
<keyword evidence="5" id="KW-0201">Cytochrome c-type biogenesis</keyword>
<keyword evidence="6" id="KW-1133">Transmembrane helix</keyword>
<dbReference type="GO" id="GO:0046872">
    <property type="term" value="F:metal ion binding"/>
    <property type="evidence" value="ECO:0007669"/>
    <property type="project" value="UniProtKB-KW"/>
</dbReference>
<evidence type="ECO:0000256" key="2">
    <source>
        <dbReference type="ARBA" id="ARBA00022617"/>
    </source>
</evidence>
<reference evidence="9" key="2">
    <citation type="submission" date="2018-05" db="EMBL/GenBank/DDBJ databases">
        <title>OpunRS2 (Oryza punctata Reference Sequence Version 2).</title>
        <authorList>
            <person name="Zhang J."/>
            <person name="Kudrna D."/>
            <person name="Lee S."/>
            <person name="Talag J."/>
            <person name="Welchert J."/>
            <person name="Wing R.A."/>
        </authorList>
    </citation>
    <scope>NUCLEOTIDE SEQUENCE [LARGE SCALE GENOMIC DNA]</scope>
</reference>
<dbReference type="GO" id="GO:0017003">
    <property type="term" value="P:protein-heme linkage"/>
    <property type="evidence" value="ECO:0007669"/>
    <property type="project" value="InterPro"/>
</dbReference>
<dbReference type="GO" id="GO:0020037">
    <property type="term" value="F:heme binding"/>
    <property type="evidence" value="ECO:0007669"/>
    <property type="project" value="InterPro"/>
</dbReference>
<reference evidence="9" key="1">
    <citation type="submission" date="2015-04" db="UniProtKB">
        <authorList>
            <consortium name="EnsemblPlants"/>
        </authorList>
    </citation>
    <scope>IDENTIFICATION</scope>
</reference>
<dbReference type="SUPFAM" id="SSF82093">
    <property type="entry name" value="Heme chaperone CcmE"/>
    <property type="match status" value="1"/>
</dbReference>
<sequence>MSLLPPLLSPPPLRLFHTPSPIPIPRAAADGEVEGMPLASFLRSARSFSSEVRRDRHGNGRRTLGRRRSSCRAGGCAAEFVVTMLATFQDQLIFYLTPTNALACYATDRSKSCVHLWGLVLKGSIAHPCVSSSEIEFVITNLIADVLIRYEGTLPDLFHEGHSIIIEGFLKPFTDDLRRDTVGRKVSDKA</sequence>
<dbReference type="STRING" id="4537.A0A0E0MMU5"/>
<dbReference type="HOGENOM" id="CLU_079503_0_0_1"/>
<dbReference type="GO" id="GO:0017004">
    <property type="term" value="P:cytochrome complex assembly"/>
    <property type="evidence" value="ECO:0007669"/>
    <property type="project" value="UniProtKB-KW"/>
</dbReference>
<dbReference type="AlphaFoldDB" id="A0A0E0MMU5"/>